<name>A0ACC0C805_CATRO</name>
<accession>A0ACC0C805</accession>
<dbReference type="Proteomes" id="UP001060085">
    <property type="component" value="Linkage Group LG01"/>
</dbReference>
<reference evidence="2" key="1">
    <citation type="journal article" date="2023" name="Nat. Plants">
        <title>Single-cell RNA sequencing provides a high-resolution roadmap for understanding the multicellular compartmentation of specialized metabolism.</title>
        <authorList>
            <person name="Sun S."/>
            <person name="Shen X."/>
            <person name="Li Y."/>
            <person name="Li Y."/>
            <person name="Wang S."/>
            <person name="Li R."/>
            <person name="Zhang H."/>
            <person name="Shen G."/>
            <person name="Guo B."/>
            <person name="Wei J."/>
            <person name="Xu J."/>
            <person name="St-Pierre B."/>
            <person name="Chen S."/>
            <person name="Sun C."/>
        </authorList>
    </citation>
    <scope>NUCLEOTIDE SEQUENCE [LARGE SCALE GENOMIC DNA]</scope>
</reference>
<evidence type="ECO:0000313" key="1">
    <source>
        <dbReference type="EMBL" id="KAI5681002.1"/>
    </source>
</evidence>
<gene>
    <name evidence="1" type="ORF">M9H77_02229</name>
</gene>
<comment type="caution">
    <text evidence="1">The sequence shown here is derived from an EMBL/GenBank/DDBJ whole genome shotgun (WGS) entry which is preliminary data.</text>
</comment>
<organism evidence="1 2">
    <name type="scientific">Catharanthus roseus</name>
    <name type="common">Madagascar periwinkle</name>
    <name type="synonym">Vinca rosea</name>
    <dbReference type="NCBI Taxonomy" id="4058"/>
    <lineage>
        <taxon>Eukaryota</taxon>
        <taxon>Viridiplantae</taxon>
        <taxon>Streptophyta</taxon>
        <taxon>Embryophyta</taxon>
        <taxon>Tracheophyta</taxon>
        <taxon>Spermatophyta</taxon>
        <taxon>Magnoliopsida</taxon>
        <taxon>eudicotyledons</taxon>
        <taxon>Gunneridae</taxon>
        <taxon>Pentapetalae</taxon>
        <taxon>asterids</taxon>
        <taxon>lamiids</taxon>
        <taxon>Gentianales</taxon>
        <taxon>Apocynaceae</taxon>
        <taxon>Rauvolfioideae</taxon>
        <taxon>Vinceae</taxon>
        <taxon>Catharanthinae</taxon>
        <taxon>Catharanthus</taxon>
    </lineage>
</organism>
<keyword evidence="2" id="KW-1185">Reference proteome</keyword>
<dbReference type="EMBL" id="CM044701">
    <property type="protein sequence ID" value="KAI5681002.1"/>
    <property type="molecule type" value="Genomic_DNA"/>
</dbReference>
<proteinExistence type="predicted"/>
<evidence type="ECO:0000313" key="2">
    <source>
        <dbReference type="Proteomes" id="UP001060085"/>
    </source>
</evidence>
<protein>
    <submittedName>
        <fullName evidence="1">Uncharacterized protein</fullName>
    </submittedName>
</protein>
<sequence>MSDQKSDNGKREKRCFYAKVSKIIEAIEKEDMVLLLHCKGTFVCTNNHLSSLSNATINIIQEYKDVFPQEMPGGLPPFRGIEHQIDLVPGMALPNRPAYKTPPKEIKELRRQVEDLLSKGYVRESLSPCIVPVLLVQKKDGCLWFQSFNSISFACHPQTDGQTKVVSRTMGNFLGPSLRRIHASGKNSFLILSLLI</sequence>